<reference evidence="1 2" key="1">
    <citation type="submission" date="2019-05" db="EMBL/GenBank/DDBJ databases">
        <title>Another draft genome of Portunus trituberculatus and its Hox gene families provides insights of decapod evolution.</title>
        <authorList>
            <person name="Jeong J.-H."/>
            <person name="Song I."/>
            <person name="Kim S."/>
            <person name="Choi T."/>
            <person name="Kim D."/>
            <person name="Ryu S."/>
            <person name="Kim W."/>
        </authorList>
    </citation>
    <scope>NUCLEOTIDE SEQUENCE [LARGE SCALE GENOMIC DNA]</scope>
    <source>
        <tissue evidence="1">Muscle</tissue>
    </source>
</reference>
<gene>
    <name evidence="1" type="ORF">E2C01_098323</name>
</gene>
<dbReference type="AlphaFoldDB" id="A0A5B7KDX5"/>
<organism evidence="1 2">
    <name type="scientific">Portunus trituberculatus</name>
    <name type="common">Swimming crab</name>
    <name type="synonym">Neptunus trituberculatus</name>
    <dbReference type="NCBI Taxonomy" id="210409"/>
    <lineage>
        <taxon>Eukaryota</taxon>
        <taxon>Metazoa</taxon>
        <taxon>Ecdysozoa</taxon>
        <taxon>Arthropoda</taxon>
        <taxon>Crustacea</taxon>
        <taxon>Multicrustacea</taxon>
        <taxon>Malacostraca</taxon>
        <taxon>Eumalacostraca</taxon>
        <taxon>Eucarida</taxon>
        <taxon>Decapoda</taxon>
        <taxon>Pleocyemata</taxon>
        <taxon>Brachyura</taxon>
        <taxon>Eubrachyura</taxon>
        <taxon>Portunoidea</taxon>
        <taxon>Portunidae</taxon>
        <taxon>Portuninae</taxon>
        <taxon>Portunus</taxon>
    </lineage>
</organism>
<accession>A0A5B7KDX5</accession>
<evidence type="ECO:0000313" key="2">
    <source>
        <dbReference type="Proteomes" id="UP000324222"/>
    </source>
</evidence>
<dbReference type="Proteomes" id="UP000324222">
    <property type="component" value="Unassembled WGS sequence"/>
</dbReference>
<protein>
    <submittedName>
        <fullName evidence="1">Uncharacterized protein</fullName>
    </submittedName>
</protein>
<evidence type="ECO:0000313" key="1">
    <source>
        <dbReference type="EMBL" id="MPD02725.1"/>
    </source>
</evidence>
<comment type="caution">
    <text evidence="1">The sequence shown here is derived from an EMBL/GenBank/DDBJ whole genome shotgun (WGS) entry which is preliminary data.</text>
</comment>
<proteinExistence type="predicted"/>
<keyword evidence="2" id="KW-1185">Reference proteome</keyword>
<dbReference type="EMBL" id="VSRR010132821">
    <property type="protein sequence ID" value="MPD02725.1"/>
    <property type="molecule type" value="Genomic_DNA"/>
</dbReference>
<name>A0A5B7KDX5_PORTR</name>
<sequence>MMGTQNHTPACLLATLTATSMWMN</sequence>